<evidence type="ECO:0000256" key="9">
    <source>
        <dbReference type="HAMAP-Rule" id="MF_00147"/>
    </source>
</evidence>
<keyword evidence="8 9" id="KW-0413">Isomerase</keyword>
<dbReference type="GO" id="GO:0019563">
    <property type="term" value="P:glycerol catabolic process"/>
    <property type="evidence" value="ECO:0007669"/>
    <property type="project" value="TreeGrafter"/>
</dbReference>
<evidence type="ECO:0000313" key="11">
    <source>
        <dbReference type="EMBL" id="KXU04673.1"/>
    </source>
</evidence>
<comment type="caution">
    <text evidence="11">The sequence shown here is derived from an EMBL/GenBank/DDBJ whole genome shotgun (WGS) entry which is preliminary data.</text>
</comment>
<dbReference type="InterPro" id="IPR035990">
    <property type="entry name" value="TIM_sf"/>
</dbReference>
<evidence type="ECO:0000256" key="5">
    <source>
        <dbReference type="ARBA" id="ARBA00022432"/>
    </source>
</evidence>
<dbReference type="PANTHER" id="PTHR21139">
    <property type="entry name" value="TRIOSEPHOSPHATE ISOMERASE"/>
    <property type="match status" value="1"/>
</dbReference>
<evidence type="ECO:0000313" key="12">
    <source>
        <dbReference type="Proteomes" id="UP000070353"/>
    </source>
</evidence>
<evidence type="ECO:0000256" key="7">
    <source>
        <dbReference type="ARBA" id="ARBA00023152"/>
    </source>
</evidence>
<accession>A0A139QQR8</accession>
<evidence type="ECO:0000256" key="10">
    <source>
        <dbReference type="RuleBase" id="RU363013"/>
    </source>
</evidence>
<dbReference type="InterPro" id="IPR013785">
    <property type="entry name" value="Aldolase_TIM"/>
</dbReference>
<dbReference type="AlphaFoldDB" id="A0A139QQR8"/>
<evidence type="ECO:0000256" key="6">
    <source>
        <dbReference type="ARBA" id="ARBA00022490"/>
    </source>
</evidence>
<dbReference type="HAMAP" id="MF_00147_B">
    <property type="entry name" value="TIM_B"/>
    <property type="match status" value="1"/>
</dbReference>
<dbReference type="GO" id="GO:0005829">
    <property type="term" value="C:cytosol"/>
    <property type="evidence" value="ECO:0007669"/>
    <property type="project" value="TreeGrafter"/>
</dbReference>
<dbReference type="Pfam" id="PF00121">
    <property type="entry name" value="TIM"/>
    <property type="match status" value="1"/>
</dbReference>
<evidence type="ECO:0000256" key="2">
    <source>
        <dbReference type="ARBA" id="ARBA00007422"/>
    </source>
</evidence>
<organism evidence="11 12">
    <name type="scientific">Streptococcus oralis</name>
    <dbReference type="NCBI Taxonomy" id="1303"/>
    <lineage>
        <taxon>Bacteria</taxon>
        <taxon>Bacillati</taxon>
        <taxon>Bacillota</taxon>
        <taxon>Bacilli</taxon>
        <taxon>Lactobacillales</taxon>
        <taxon>Streptococcaceae</taxon>
        <taxon>Streptococcus</taxon>
    </lineage>
</organism>
<feature type="active site" description="Proton acceptor" evidence="9">
    <location>
        <position position="189"/>
    </location>
</feature>
<dbReference type="UniPathway" id="UPA00109">
    <property type="reaction ID" value="UER00189"/>
</dbReference>
<dbReference type="PANTHER" id="PTHR21139:SF42">
    <property type="entry name" value="TRIOSEPHOSPHATE ISOMERASE"/>
    <property type="match status" value="1"/>
</dbReference>
<dbReference type="GO" id="GO:0006096">
    <property type="term" value="P:glycolytic process"/>
    <property type="evidence" value="ECO:0007669"/>
    <property type="project" value="UniProtKB-UniRule"/>
</dbReference>
<evidence type="ECO:0000256" key="1">
    <source>
        <dbReference type="ARBA" id="ARBA00004680"/>
    </source>
</evidence>
<name>A0A139QQR8_STROR</name>
<dbReference type="EC" id="5.3.1.1" evidence="3 9"/>
<comment type="catalytic activity">
    <reaction evidence="9 10">
        <text>D-glyceraldehyde 3-phosphate = dihydroxyacetone phosphate</text>
        <dbReference type="Rhea" id="RHEA:18585"/>
        <dbReference type="ChEBI" id="CHEBI:57642"/>
        <dbReference type="ChEBI" id="CHEBI:59776"/>
        <dbReference type="EC" id="5.3.1.1"/>
    </reaction>
</comment>
<feature type="binding site" evidence="9">
    <location>
        <begin position="256"/>
        <end position="257"/>
    </location>
    <ligand>
        <name>substrate</name>
    </ligand>
</feature>
<feature type="binding site" evidence="9">
    <location>
        <begin position="31"/>
        <end position="33"/>
    </location>
    <ligand>
        <name>substrate</name>
    </ligand>
</feature>
<dbReference type="InterPro" id="IPR000652">
    <property type="entry name" value="Triosephosphate_isomerase"/>
</dbReference>
<dbReference type="GO" id="GO:0046166">
    <property type="term" value="P:glyceraldehyde-3-phosphate biosynthetic process"/>
    <property type="evidence" value="ECO:0007669"/>
    <property type="project" value="TreeGrafter"/>
</dbReference>
<dbReference type="GO" id="GO:0004807">
    <property type="term" value="F:triose-phosphate isomerase activity"/>
    <property type="evidence" value="ECO:0007669"/>
    <property type="project" value="UniProtKB-UniRule"/>
</dbReference>
<comment type="subunit">
    <text evidence="9 10">Homodimer.</text>
</comment>
<sequence length="273" mass="29151">MQALYKYDKIIENKMKKEVCEMSRKPFIAGNWKMNKNPEEAKAFVEAVASKLPSSDLVEAGIAVPALDLTTVLAAAKGTNLKVAAQNCYFENAGAFTGETSPQVLKEIGTDYVVIGHSERRDYFHETDEDINKKAKAIFANGMLPIICCGESLETYEAGKAAEFVGAQVSAALAGLTAEQVAASVIAYEPIWAIGTGKSASQDDAQKMCKVVRDVVAADFGQEVADKVRVQYGGSVKPENVASYMACPDVDGALVGGASLEAESFLALLDFVK</sequence>
<evidence type="ECO:0000256" key="3">
    <source>
        <dbReference type="ARBA" id="ARBA00011940"/>
    </source>
</evidence>
<comment type="pathway">
    <text evidence="1 9 10">Carbohydrate degradation; glycolysis; D-glyceraldehyde 3-phosphate from glycerone phosphate: step 1/1.</text>
</comment>
<dbReference type="PROSITE" id="PS00171">
    <property type="entry name" value="TIM_1"/>
    <property type="match status" value="1"/>
</dbReference>
<comment type="function">
    <text evidence="9">Involved in the gluconeogenesis. Catalyzes stereospecifically the conversion of dihydroxyacetone phosphate (DHAP) to D-glyceraldehyde-3-phosphate (G3P).</text>
</comment>
<dbReference type="UniPathway" id="UPA00138"/>
<dbReference type="PATRIC" id="fig|1303.84.peg.1236"/>
<keyword evidence="6 9" id="KW-0963">Cytoplasm</keyword>
<proteinExistence type="inferred from homology"/>
<evidence type="ECO:0000256" key="4">
    <source>
        <dbReference type="ARBA" id="ARBA00019397"/>
    </source>
</evidence>
<keyword evidence="5 9" id="KW-0312">Gluconeogenesis</keyword>
<dbReference type="InterPro" id="IPR022896">
    <property type="entry name" value="TrioseP_Isoase_bac/euk"/>
</dbReference>
<dbReference type="SUPFAM" id="SSF51351">
    <property type="entry name" value="Triosephosphate isomerase (TIM)"/>
    <property type="match status" value="1"/>
</dbReference>
<dbReference type="PROSITE" id="PS51440">
    <property type="entry name" value="TIM_2"/>
    <property type="match status" value="1"/>
</dbReference>
<dbReference type="InterPro" id="IPR020861">
    <property type="entry name" value="Triosephosphate_isomerase_AS"/>
</dbReference>
<protein>
    <recommendedName>
        <fullName evidence="4 9">Triosephosphate isomerase</fullName>
        <shortName evidence="9">TIM</shortName>
        <shortName evidence="9">TPI</shortName>
        <ecNumber evidence="3 9">5.3.1.1</ecNumber>
    </recommendedName>
    <alternativeName>
        <fullName evidence="9">Triose-phosphate isomerase</fullName>
    </alternativeName>
</protein>
<comment type="pathway">
    <text evidence="9 10">Carbohydrate biosynthesis; gluconeogenesis.</text>
</comment>
<feature type="binding site" evidence="9">
    <location>
        <position position="195"/>
    </location>
    <ligand>
        <name>substrate</name>
    </ligand>
</feature>
<gene>
    <name evidence="9" type="primary">tpiA</name>
    <name evidence="11" type="ORF">SORDD24_01136</name>
</gene>
<comment type="subcellular location">
    <subcellularLocation>
        <location evidence="9 10">Cytoplasm</location>
    </subcellularLocation>
</comment>
<dbReference type="GO" id="GO:0006094">
    <property type="term" value="P:gluconeogenesis"/>
    <property type="evidence" value="ECO:0007669"/>
    <property type="project" value="UniProtKB-UniRule"/>
</dbReference>
<keyword evidence="7 9" id="KW-0324">Glycolysis</keyword>
<comment type="similarity">
    <text evidence="2 9 10">Belongs to the triosephosphate isomerase family.</text>
</comment>
<evidence type="ECO:0000256" key="8">
    <source>
        <dbReference type="ARBA" id="ARBA00023235"/>
    </source>
</evidence>
<dbReference type="CDD" id="cd00311">
    <property type="entry name" value="TIM"/>
    <property type="match status" value="1"/>
</dbReference>
<feature type="active site" description="Electrophile" evidence="9">
    <location>
        <position position="117"/>
    </location>
</feature>
<dbReference type="FunFam" id="3.20.20.70:FF:000016">
    <property type="entry name" value="Triosephosphate isomerase"/>
    <property type="match status" value="1"/>
</dbReference>
<reference evidence="11 12" key="1">
    <citation type="submission" date="2016-01" db="EMBL/GenBank/DDBJ databases">
        <title>Highly variable Streptococcus oralis are common among viridans streptococci isolated from primates.</title>
        <authorList>
            <person name="Denapaite D."/>
            <person name="Rieger M."/>
            <person name="Koendgen S."/>
            <person name="Brueckner R."/>
            <person name="Ochigava I."/>
            <person name="Kappeler P."/>
            <person name="Maetz-Rensing K."/>
            <person name="Leendertz F."/>
            <person name="Hakenbeck R."/>
        </authorList>
    </citation>
    <scope>NUCLEOTIDE SEQUENCE [LARGE SCALE GENOMIC DNA]</scope>
    <source>
        <strain evidence="11 12">DD24</strain>
    </source>
</reference>
<dbReference type="Proteomes" id="UP000070353">
    <property type="component" value="Unassembled WGS sequence"/>
</dbReference>
<dbReference type="EMBL" id="LQZB01000115">
    <property type="protein sequence ID" value="KXU04673.1"/>
    <property type="molecule type" value="Genomic_DNA"/>
</dbReference>
<dbReference type="NCBIfam" id="TIGR00419">
    <property type="entry name" value="tim"/>
    <property type="match status" value="1"/>
</dbReference>
<dbReference type="Gene3D" id="3.20.20.70">
    <property type="entry name" value="Aldolase class I"/>
    <property type="match status" value="1"/>
</dbReference>
<feature type="binding site" evidence="9">
    <location>
        <position position="235"/>
    </location>
    <ligand>
        <name>substrate</name>
    </ligand>
</feature>